<name>A0A101SVS9_9ACTN</name>
<feature type="compositionally biased region" description="Basic and acidic residues" evidence="1">
    <location>
        <begin position="26"/>
        <end position="40"/>
    </location>
</feature>
<dbReference type="STRING" id="285568.AQJ66_24330"/>
<organism evidence="2 3">
    <name type="scientific">Streptomyces bungoensis</name>
    <dbReference type="NCBI Taxonomy" id="285568"/>
    <lineage>
        <taxon>Bacteria</taxon>
        <taxon>Bacillati</taxon>
        <taxon>Actinomycetota</taxon>
        <taxon>Actinomycetes</taxon>
        <taxon>Kitasatosporales</taxon>
        <taxon>Streptomycetaceae</taxon>
        <taxon>Streptomyces</taxon>
    </lineage>
</organism>
<sequence length="136" mass="14214">MARDRYQQPRSVTTATGAVEAMAPRANDKRVDETTGERERFSSAILPPWARKSPKISEVLPLPYLNGLPSGDFVPALEQLFGSSTSGCRGGGPGAAGRRDRALVAVAVIQWITARQAAAWGSTGPVPGAASLPGLS</sequence>
<evidence type="ECO:0000256" key="1">
    <source>
        <dbReference type="SAM" id="MobiDB-lite"/>
    </source>
</evidence>
<dbReference type="AlphaFoldDB" id="A0A101SVS9"/>
<dbReference type="Proteomes" id="UP000053024">
    <property type="component" value="Unassembled WGS sequence"/>
</dbReference>
<comment type="caution">
    <text evidence="2">The sequence shown here is derived from an EMBL/GenBank/DDBJ whole genome shotgun (WGS) entry which is preliminary data.</text>
</comment>
<proteinExistence type="predicted"/>
<protein>
    <recommendedName>
        <fullName evidence="4">Mutator family transposase</fullName>
    </recommendedName>
</protein>
<evidence type="ECO:0000313" key="2">
    <source>
        <dbReference type="EMBL" id="KUN81100.1"/>
    </source>
</evidence>
<accession>A0A101SVS9</accession>
<feature type="region of interest" description="Disordered" evidence="1">
    <location>
        <begin position="1"/>
        <end position="40"/>
    </location>
</feature>
<evidence type="ECO:0008006" key="4">
    <source>
        <dbReference type="Google" id="ProtNLM"/>
    </source>
</evidence>
<keyword evidence="3" id="KW-1185">Reference proteome</keyword>
<reference evidence="2 3" key="1">
    <citation type="submission" date="2015-10" db="EMBL/GenBank/DDBJ databases">
        <title>Draft genome sequence of Streptomyces bungoensis DSM 41781, type strain for the species Streptomyces bungoensis.</title>
        <authorList>
            <person name="Ruckert C."/>
            <person name="Winkler A."/>
            <person name="Kalinowski J."/>
            <person name="Kampfer P."/>
            <person name="Glaeser S."/>
        </authorList>
    </citation>
    <scope>NUCLEOTIDE SEQUENCE [LARGE SCALE GENOMIC DNA]</scope>
    <source>
        <strain evidence="2 3">DSM 41781</strain>
    </source>
</reference>
<evidence type="ECO:0000313" key="3">
    <source>
        <dbReference type="Proteomes" id="UP000053024"/>
    </source>
</evidence>
<dbReference type="EMBL" id="LMWX01000042">
    <property type="protein sequence ID" value="KUN81100.1"/>
    <property type="molecule type" value="Genomic_DNA"/>
</dbReference>
<gene>
    <name evidence="2" type="ORF">AQJ66_24330</name>
</gene>